<protein>
    <submittedName>
        <fullName evidence="1">Uncharacterized protein</fullName>
    </submittedName>
</protein>
<sequence>MSDTEPTSGTLFGTPVDFFPLPTPYPSLAGCEEGIYRQLNDGTILAWDPVYTRFEPGSNACFPPVQRSWWDQPSDADPSTALGPTFVCPEAYNAVHTTVLESNSASQAHYTYCCPKYVPPPQNPPPLQVRHSSERNPLAENTRSARSCHKTNAP</sequence>
<accession>A0ACB7P306</accession>
<proteinExistence type="predicted"/>
<evidence type="ECO:0000313" key="1">
    <source>
        <dbReference type="EMBL" id="KAH6628302.1"/>
    </source>
</evidence>
<dbReference type="Proteomes" id="UP000724584">
    <property type="component" value="Unassembled WGS sequence"/>
</dbReference>
<keyword evidence="2" id="KW-1185">Reference proteome</keyword>
<name>A0ACB7P306_9PEZI</name>
<comment type="caution">
    <text evidence="1">The sequence shown here is derived from an EMBL/GenBank/DDBJ whole genome shotgun (WGS) entry which is preliminary data.</text>
</comment>
<dbReference type="EMBL" id="JAGIZQ010000005">
    <property type="protein sequence ID" value="KAH6628302.1"/>
    <property type="molecule type" value="Genomic_DNA"/>
</dbReference>
<organism evidence="1 2">
    <name type="scientific">Chaetomium tenue</name>
    <dbReference type="NCBI Taxonomy" id="1854479"/>
    <lineage>
        <taxon>Eukaryota</taxon>
        <taxon>Fungi</taxon>
        <taxon>Dikarya</taxon>
        <taxon>Ascomycota</taxon>
        <taxon>Pezizomycotina</taxon>
        <taxon>Sordariomycetes</taxon>
        <taxon>Sordariomycetidae</taxon>
        <taxon>Sordariales</taxon>
        <taxon>Chaetomiaceae</taxon>
        <taxon>Chaetomium</taxon>
    </lineage>
</organism>
<evidence type="ECO:0000313" key="2">
    <source>
        <dbReference type="Proteomes" id="UP000724584"/>
    </source>
</evidence>
<reference evidence="1 2" key="1">
    <citation type="journal article" date="2021" name="Nat. Commun.">
        <title>Genetic determinants of endophytism in the Arabidopsis root mycobiome.</title>
        <authorList>
            <person name="Mesny F."/>
            <person name="Miyauchi S."/>
            <person name="Thiergart T."/>
            <person name="Pickel B."/>
            <person name="Atanasova L."/>
            <person name="Karlsson M."/>
            <person name="Huettel B."/>
            <person name="Barry K.W."/>
            <person name="Haridas S."/>
            <person name="Chen C."/>
            <person name="Bauer D."/>
            <person name="Andreopoulos W."/>
            <person name="Pangilinan J."/>
            <person name="LaButti K."/>
            <person name="Riley R."/>
            <person name="Lipzen A."/>
            <person name="Clum A."/>
            <person name="Drula E."/>
            <person name="Henrissat B."/>
            <person name="Kohler A."/>
            <person name="Grigoriev I.V."/>
            <person name="Martin F.M."/>
            <person name="Hacquard S."/>
        </authorList>
    </citation>
    <scope>NUCLEOTIDE SEQUENCE [LARGE SCALE GENOMIC DNA]</scope>
    <source>
        <strain evidence="1 2">MPI-SDFR-AT-0079</strain>
    </source>
</reference>
<gene>
    <name evidence="1" type="ORF">F5144DRAFT_303960</name>
</gene>